<dbReference type="GO" id="GO:0007165">
    <property type="term" value="P:signal transduction"/>
    <property type="evidence" value="ECO:0007669"/>
    <property type="project" value="UniProtKB-KW"/>
</dbReference>
<protein>
    <submittedName>
        <fullName evidence="9">Methyl-accepting chemotaxis protein 1</fullName>
    </submittedName>
</protein>
<sequence>MLLYLRSLTGKVILLTVAMIVLVSTTLLTVTNREIDHQLKEKQATDGNRHLRTLSLVYQDAVPGAEIAFDGDRVTLVRSPDLGALGDQSIVDRTVAYVGGTATVFAYDSAGDRFVRRVTTVKKENGERAVGTDLAIDHPAQALIRSGKAYFGPATLFGRRYLTVYQPTQDAKGRINGILFVGVPLEAYDVVQAQTISTVRWTILSVALLACLILSFAAFRMFRPIRVVAERTSRLVSGDLEGAIPYRDARDEVGAVANALEALRETSLKARELEAERMASAKDIQDRRAFIEAEIARFRGQVAQSVRLVGAQTGELRTRAAAMSDASSDATRAVEGASAGSREASANVQTVASAAEELAASIVEISARLDAAKAEIDAAFGEASATNQQMGQLADTAQRIGTIVGLIRAIAEQTNLLALNATIEAARAGESGRGFAVVAAEVKALASQTAKATDEIASQVASVQVSTDQAAHAIGRVTDRMGAISMMATELATAVAAQGAATGEISRNAGNTAATSVEIARDLATVTGAARSTATMAEGVQGSAAQVENVASDLEAEIGRFLTAVAA</sequence>
<keyword evidence="6" id="KW-0472">Membrane</keyword>
<proteinExistence type="inferred from homology"/>
<dbReference type="InterPro" id="IPR004089">
    <property type="entry name" value="MCPsignal_dom"/>
</dbReference>
<feature type="region of interest" description="Disordered" evidence="5">
    <location>
        <begin position="322"/>
        <end position="341"/>
    </location>
</feature>
<dbReference type="SUPFAM" id="SSF103190">
    <property type="entry name" value="Sensory domain-like"/>
    <property type="match status" value="1"/>
</dbReference>
<dbReference type="PROSITE" id="PS50111">
    <property type="entry name" value="CHEMOTAXIS_TRANSDUC_2"/>
    <property type="match status" value="1"/>
</dbReference>
<dbReference type="PANTHER" id="PTHR32089">
    <property type="entry name" value="METHYL-ACCEPTING CHEMOTAXIS PROTEIN MCPB"/>
    <property type="match status" value="1"/>
</dbReference>
<dbReference type="GO" id="GO:0004888">
    <property type="term" value="F:transmembrane signaling receptor activity"/>
    <property type="evidence" value="ECO:0007669"/>
    <property type="project" value="InterPro"/>
</dbReference>
<feature type="domain" description="HAMP" evidence="8">
    <location>
        <begin position="219"/>
        <end position="272"/>
    </location>
</feature>
<dbReference type="Gene3D" id="1.10.287.950">
    <property type="entry name" value="Methyl-accepting chemotaxis protein"/>
    <property type="match status" value="1"/>
</dbReference>
<evidence type="ECO:0000259" key="7">
    <source>
        <dbReference type="PROSITE" id="PS50111"/>
    </source>
</evidence>
<accession>A0A679IVI3</accession>
<evidence type="ECO:0000259" key="8">
    <source>
        <dbReference type="PROSITE" id="PS50885"/>
    </source>
</evidence>
<feature type="transmembrane region" description="Helical" evidence="6">
    <location>
        <begin position="201"/>
        <end position="222"/>
    </location>
</feature>
<dbReference type="SMART" id="SM00304">
    <property type="entry name" value="HAMP"/>
    <property type="match status" value="1"/>
</dbReference>
<dbReference type="InterPro" id="IPR003660">
    <property type="entry name" value="HAMP_dom"/>
</dbReference>
<dbReference type="SUPFAM" id="SSF58104">
    <property type="entry name" value="Methyl-accepting chemotaxis protein (MCP) signaling domain"/>
    <property type="match status" value="1"/>
</dbReference>
<dbReference type="Pfam" id="PF00672">
    <property type="entry name" value="HAMP"/>
    <property type="match status" value="1"/>
</dbReference>
<dbReference type="Pfam" id="PF00015">
    <property type="entry name" value="MCPsignal"/>
    <property type="match status" value="1"/>
</dbReference>
<evidence type="ECO:0000256" key="1">
    <source>
        <dbReference type="ARBA" id="ARBA00023224"/>
    </source>
</evidence>
<dbReference type="InterPro" id="IPR004090">
    <property type="entry name" value="Chemotax_Me-accpt_rcpt"/>
</dbReference>
<dbReference type="Gene3D" id="6.10.340.10">
    <property type="match status" value="1"/>
</dbReference>
<dbReference type="PROSITE" id="PS50885">
    <property type="entry name" value="HAMP"/>
    <property type="match status" value="1"/>
</dbReference>
<evidence type="ECO:0000256" key="6">
    <source>
        <dbReference type="SAM" id="Phobius"/>
    </source>
</evidence>
<reference evidence="9" key="1">
    <citation type="submission" date="2019-12" db="EMBL/GenBank/DDBJ databases">
        <authorList>
            <person name="Cremers G."/>
        </authorList>
    </citation>
    <scope>NUCLEOTIDE SEQUENCE</scope>
    <source>
        <strain evidence="9">Mbul1</strain>
    </source>
</reference>
<dbReference type="InterPro" id="IPR029151">
    <property type="entry name" value="Sensor-like_sf"/>
</dbReference>
<organism evidence="9">
    <name type="scientific">Methylobacterium bullatum</name>
    <dbReference type="NCBI Taxonomy" id="570505"/>
    <lineage>
        <taxon>Bacteria</taxon>
        <taxon>Pseudomonadati</taxon>
        <taxon>Pseudomonadota</taxon>
        <taxon>Alphaproteobacteria</taxon>
        <taxon>Hyphomicrobiales</taxon>
        <taxon>Methylobacteriaceae</taxon>
        <taxon>Methylobacterium</taxon>
    </lineage>
</organism>
<comment type="similarity">
    <text evidence="2">Belongs to the methyl-accepting chemotaxis (MCP) protein family.</text>
</comment>
<dbReference type="SMART" id="SM00283">
    <property type="entry name" value="MA"/>
    <property type="match status" value="1"/>
</dbReference>
<name>A0A679IVI3_9HYPH</name>
<keyword evidence="1 3" id="KW-0807">Transducer</keyword>
<evidence type="ECO:0000256" key="4">
    <source>
        <dbReference type="SAM" id="Coils"/>
    </source>
</evidence>
<evidence type="ECO:0000313" key="9">
    <source>
        <dbReference type="EMBL" id="CAA2103699.1"/>
    </source>
</evidence>
<feature type="domain" description="Methyl-accepting transducer" evidence="7">
    <location>
        <begin position="305"/>
        <end position="548"/>
    </location>
</feature>
<dbReference type="AlphaFoldDB" id="A0A679IVI3"/>
<gene>
    <name evidence="9" type="primary">mcp1_3</name>
    <name evidence="9" type="ORF">MBUL_02328</name>
</gene>
<dbReference type="PRINTS" id="PR00260">
    <property type="entry name" value="CHEMTRNSDUCR"/>
</dbReference>
<dbReference type="GO" id="GO:0016020">
    <property type="term" value="C:membrane"/>
    <property type="evidence" value="ECO:0007669"/>
    <property type="project" value="InterPro"/>
</dbReference>
<evidence type="ECO:0000256" key="5">
    <source>
        <dbReference type="SAM" id="MobiDB-lite"/>
    </source>
</evidence>
<dbReference type="GO" id="GO:0006935">
    <property type="term" value="P:chemotaxis"/>
    <property type="evidence" value="ECO:0007669"/>
    <property type="project" value="InterPro"/>
</dbReference>
<feature type="coiled-coil region" evidence="4">
    <location>
        <begin position="246"/>
        <end position="276"/>
    </location>
</feature>
<dbReference type="PANTHER" id="PTHR32089:SF112">
    <property type="entry name" value="LYSOZYME-LIKE PROTEIN-RELATED"/>
    <property type="match status" value="1"/>
</dbReference>
<feature type="transmembrane region" description="Helical" evidence="6">
    <location>
        <begin position="12"/>
        <end position="30"/>
    </location>
</feature>
<dbReference type="CDD" id="cd06225">
    <property type="entry name" value="HAMP"/>
    <property type="match status" value="1"/>
</dbReference>
<evidence type="ECO:0000256" key="2">
    <source>
        <dbReference type="ARBA" id="ARBA00029447"/>
    </source>
</evidence>
<dbReference type="EMBL" id="LR743504">
    <property type="protein sequence ID" value="CAA2103699.1"/>
    <property type="molecule type" value="Genomic_DNA"/>
</dbReference>
<keyword evidence="6" id="KW-1133">Transmembrane helix</keyword>
<keyword evidence="4" id="KW-0175">Coiled coil</keyword>
<dbReference type="InterPro" id="IPR033462">
    <property type="entry name" value="Cache_3-Cache_2"/>
</dbReference>
<keyword evidence="6" id="KW-0812">Transmembrane</keyword>
<evidence type="ECO:0000256" key="3">
    <source>
        <dbReference type="PROSITE-ProRule" id="PRU00284"/>
    </source>
</evidence>
<dbReference type="Pfam" id="PF17201">
    <property type="entry name" value="Cache_3-Cache_2"/>
    <property type="match status" value="1"/>
</dbReference>